<dbReference type="InterPro" id="IPR025966">
    <property type="entry name" value="OppC_N"/>
</dbReference>
<evidence type="ECO:0000256" key="4">
    <source>
        <dbReference type="ARBA" id="ARBA00022692"/>
    </source>
</evidence>
<dbReference type="SUPFAM" id="SSF161098">
    <property type="entry name" value="MetI-like"/>
    <property type="match status" value="1"/>
</dbReference>
<dbReference type="InterPro" id="IPR050366">
    <property type="entry name" value="BP-dependent_transpt_permease"/>
</dbReference>
<evidence type="ECO:0000256" key="6">
    <source>
        <dbReference type="ARBA" id="ARBA00023136"/>
    </source>
</evidence>
<dbReference type="Pfam" id="PF12911">
    <property type="entry name" value="OppC_N"/>
    <property type="match status" value="1"/>
</dbReference>
<keyword evidence="5 7" id="KW-1133">Transmembrane helix</keyword>
<keyword evidence="4 7" id="KW-0812">Transmembrane</keyword>
<dbReference type="PANTHER" id="PTHR43386:SF1">
    <property type="entry name" value="D,D-DIPEPTIDE TRANSPORT SYSTEM PERMEASE PROTEIN DDPC-RELATED"/>
    <property type="match status" value="1"/>
</dbReference>
<evidence type="ECO:0000313" key="10">
    <source>
        <dbReference type="Proteomes" id="UP000050417"/>
    </source>
</evidence>
<dbReference type="OrthoDB" id="9776213at2"/>
<keyword evidence="2 7" id="KW-0813">Transport</keyword>
<dbReference type="CDD" id="cd06261">
    <property type="entry name" value="TM_PBP2"/>
    <property type="match status" value="1"/>
</dbReference>
<evidence type="ECO:0000256" key="1">
    <source>
        <dbReference type="ARBA" id="ARBA00004651"/>
    </source>
</evidence>
<dbReference type="PROSITE" id="PS50928">
    <property type="entry name" value="ABC_TM1"/>
    <property type="match status" value="1"/>
</dbReference>
<dbReference type="NCBIfam" id="NF045476">
    <property type="entry name" value="Opp4C"/>
    <property type="match status" value="1"/>
</dbReference>
<dbReference type="InterPro" id="IPR035906">
    <property type="entry name" value="MetI-like_sf"/>
</dbReference>
<feature type="transmembrane region" description="Helical" evidence="7">
    <location>
        <begin position="136"/>
        <end position="157"/>
    </location>
</feature>
<dbReference type="PANTHER" id="PTHR43386">
    <property type="entry name" value="OLIGOPEPTIDE TRANSPORT SYSTEM PERMEASE PROTEIN APPC"/>
    <property type="match status" value="1"/>
</dbReference>
<dbReference type="STRING" id="1134406.ADN00_06385"/>
<evidence type="ECO:0000256" key="7">
    <source>
        <dbReference type="RuleBase" id="RU363032"/>
    </source>
</evidence>
<name>A0A0P6YAG1_9CHLR</name>
<dbReference type="InterPro" id="IPR053523">
    <property type="entry name" value="Oligopeptide_permease_AppC"/>
</dbReference>
<dbReference type="Proteomes" id="UP000050417">
    <property type="component" value="Unassembled WGS sequence"/>
</dbReference>
<keyword evidence="10" id="KW-1185">Reference proteome</keyword>
<dbReference type="GO" id="GO:0055085">
    <property type="term" value="P:transmembrane transport"/>
    <property type="evidence" value="ECO:0007669"/>
    <property type="project" value="InterPro"/>
</dbReference>
<comment type="similarity">
    <text evidence="7">Belongs to the binding-protein-dependent transport system permease family.</text>
</comment>
<dbReference type="PATRIC" id="fig|1134406.4.peg.1780"/>
<protein>
    <submittedName>
        <fullName evidence="9">Peptide ABC transporter permease</fullName>
    </submittedName>
</protein>
<evidence type="ECO:0000259" key="8">
    <source>
        <dbReference type="PROSITE" id="PS50928"/>
    </source>
</evidence>
<evidence type="ECO:0000313" key="9">
    <source>
        <dbReference type="EMBL" id="KPL78841.1"/>
    </source>
</evidence>
<keyword evidence="3" id="KW-1003">Cell membrane</keyword>
<organism evidence="9 10">
    <name type="scientific">Ornatilinea apprima</name>
    <dbReference type="NCBI Taxonomy" id="1134406"/>
    <lineage>
        <taxon>Bacteria</taxon>
        <taxon>Bacillati</taxon>
        <taxon>Chloroflexota</taxon>
        <taxon>Anaerolineae</taxon>
        <taxon>Anaerolineales</taxon>
        <taxon>Anaerolineaceae</taxon>
        <taxon>Ornatilinea</taxon>
    </lineage>
</organism>
<evidence type="ECO:0000256" key="5">
    <source>
        <dbReference type="ARBA" id="ARBA00022989"/>
    </source>
</evidence>
<dbReference type="EMBL" id="LGCL01000016">
    <property type="protein sequence ID" value="KPL78841.1"/>
    <property type="molecule type" value="Genomic_DNA"/>
</dbReference>
<accession>A0A0P6YAG1</accession>
<feature type="transmembrane region" description="Helical" evidence="7">
    <location>
        <begin position="103"/>
        <end position="129"/>
    </location>
</feature>
<keyword evidence="6 7" id="KW-0472">Membrane</keyword>
<evidence type="ECO:0000256" key="2">
    <source>
        <dbReference type="ARBA" id="ARBA00022448"/>
    </source>
</evidence>
<evidence type="ECO:0000256" key="3">
    <source>
        <dbReference type="ARBA" id="ARBA00022475"/>
    </source>
</evidence>
<feature type="transmembrane region" description="Helical" evidence="7">
    <location>
        <begin position="272"/>
        <end position="292"/>
    </location>
</feature>
<feature type="transmembrane region" description="Helical" evidence="7">
    <location>
        <begin position="35"/>
        <end position="57"/>
    </location>
</feature>
<dbReference type="GO" id="GO:0005886">
    <property type="term" value="C:plasma membrane"/>
    <property type="evidence" value="ECO:0007669"/>
    <property type="project" value="UniProtKB-SubCell"/>
</dbReference>
<comment type="subcellular location">
    <subcellularLocation>
        <location evidence="1 7">Cell membrane</location>
        <topology evidence="1 7">Multi-pass membrane protein</topology>
    </subcellularLocation>
</comment>
<feature type="domain" description="ABC transmembrane type-1" evidence="8">
    <location>
        <begin position="101"/>
        <end position="292"/>
    </location>
</feature>
<feature type="transmembrane region" description="Helical" evidence="7">
    <location>
        <begin position="163"/>
        <end position="183"/>
    </location>
</feature>
<reference evidence="9 10" key="1">
    <citation type="submission" date="2015-07" db="EMBL/GenBank/DDBJ databases">
        <title>Genome sequence of Ornatilinea apprima DSM 23815.</title>
        <authorList>
            <person name="Hemp J."/>
            <person name="Ward L.M."/>
            <person name="Pace L.A."/>
            <person name="Fischer W.W."/>
        </authorList>
    </citation>
    <scope>NUCLEOTIDE SEQUENCE [LARGE SCALE GENOMIC DNA]</scope>
    <source>
        <strain evidence="9 10">P3M-1</strain>
    </source>
</reference>
<sequence length="307" mass="33367">MTIVNANSIPRQPGASELSQSYSAQAWRRFKKNKLALFGMAFIIILIAVSIAAPLIAPYDPYKSISNEAGGLDIYAAPSHNFLLGTDSLGRDILSRIIYAGRISLSVGIISILISTSVGIFLGSLAGYFGKWVDSVIMRVVDVVYCFPVLFLIITVSTLLKPSIVNVMIIIGLVSWTNTARLVRGEILRVREYEFVQASRALGARDSSIILQHIIPNILAPILVQATLQTAQAILTEASLSFLGVGVQQPIPSWGNMLYEAMSIMVLRFRPWVWAPPGLAILLTVLSINFVGDGLRDALDPKLKGKG</sequence>
<gene>
    <name evidence="9" type="ORF">ADN00_06385</name>
</gene>
<dbReference type="InterPro" id="IPR000515">
    <property type="entry name" value="MetI-like"/>
</dbReference>
<proteinExistence type="inferred from homology"/>
<comment type="caution">
    <text evidence="9">The sequence shown here is derived from an EMBL/GenBank/DDBJ whole genome shotgun (WGS) entry which is preliminary data.</text>
</comment>
<dbReference type="AlphaFoldDB" id="A0A0P6YAG1"/>
<dbReference type="Gene3D" id="1.10.3720.10">
    <property type="entry name" value="MetI-like"/>
    <property type="match status" value="1"/>
</dbReference>
<dbReference type="RefSeq" id="WP_075062128.1">
    <property type="nucleotide sequence ID" value="NZ_LGCL01000016.1"/>
</dbReference>
<dbReference type="Pfam" id="PF00528">
    <property type="entry name" value="BPD_transp_1"/>
    <property type="match status" value="1"/>
</dbReference>